<keyword evidence="2" id="KW-1133">Transmembrane helix</keyword>
<comment type="caution">
    <text evidence="3">The sequence shown here is derived from an EMBL/GenBank/DDBJ whole genome shotgun (WGS) entry which is preliminary data.</text>
</comment>
<dbReference type="PANTHER" id="PTHR35041:SF6">
    <property type="entry name" value="FORMYLMETHIONINE DEFORMYLASE-LIKE PROTEIN-RELATED"/>
    <property type="match status" value="1"/>
</dbReference>
<evidence type="ECO:0000256" key="2">
    <source>
        <dbReference type="SAM" id="Phobius"/>
    </source>
</evidence>
<gene>
    <name evidence="3" type="ORF">MIND_01336500</name>
</gene>
<reference evidence="3" key="1">
    <citation type="submission" date="2020-05" db="EMBL/GenBank/DDBJ databases">
        <title>Mycena genomes resolve the evolution of fungal bioluminescence.</title>
        <authorList>
            <person name="Tsai I.J."/>
        </authorList>
    </citation>
    <scope>NUCLEOTIDE SEQUENCE</scope>
    <source>
        <strain evidence="3">171206Taipei</strain>
    </source>
</reference>
<dbReference type="PANTHER" id="PTHR35041">
    <property type="entry name" value="MEDIATOR OF RNA POLYMERASE II TRANSCRIPTION SUBUNIT 1"/>
    <property type="match status" value="1"/>
</dbReference>
<feature type="transmembrane region" description="Helical" evidence="2">
    <location>
        <begin position="510"/>
        <end position="531"/>
    </location>
</feature>
<evidence type="ECO:0000256" key="1">
    <source>
        <dbReference type="SAM" id="MobiDB-lite"/>
    </source>
</evidence>
<evidence type="ECO:0000313" key="4">
    <source>
        <dbReference type="Proteomes" id="UP000636479"/>
    </source>
</evidence>
<proteinExistence type="predicted"/>
<dbReference type="OrthoDB" id="3158487at2759"/>
<keyword evidence="2" id="KW-0472">Membrane</keyword>
<keyword evidence="4" id="KW-1185">Reference proteome</keyword>
<sequence length="625" mass="67132">MATATDDAYDRYSAPSPPTSPSPLSPLRHNSTNLSTRVPRKTRSIQLWVPGALVGCTVLAAAVAIAHHVFDSKLDGRAVDDTLSQSWAGRIEIGLATLFRFLFTFSIGVSACQMAWYYLRRKSWSLHDVDALLGSPSPFAIPRILTRTPLMVIMWVALLGSSAITILAPSLSTTTAPTAPMTLTVPTLNTTTDAIMTDIFSGFQGGYGAITPEWDKAALTSLLSTETVGWPIPAGCSPACSYDFTYAAPALSCRDLAPNEISDNVEAHYRPIARNFTDPPTTYLLAYDVDMTAAGYRKSALNLTMQNAWNVNNSLYTWTLAWLPYNPINMAGSTTQLINAAGSFCTFMNATYSAATKYSNGTQTTSTKVVEWHNPLNLTYKRDTTTIDFFAGSADSKTMYGPGVGGHVHLIAMADAISAHLAGNVTSNGRGTLTSTTLIPETNIFAPFDDSAILSGLNTTVGVTNVSLALTQLVANATLGFVRLNTGKTQVSALVVSSSLHYVYHPTSLAATYAIGFGILLVLNVLGLFAIRTNGETSDNHFSRLLLVSRNPELDRIAPAVVGQPVDGVPPKQVKLRFTPDLSEEHPVEGAWVFSVAQEEMMGRVRRRTMSKAGAEGSDGSFEVK</sequence>
<accession>A0A8H6VVY4</accession>
<protein>
    <submittedName>
        <fullName evidence="3">Uncharacterized protein</fullName>
    </submittedName>
</protein>
<evidence type="ECO:0000313" key="3">
    <source>
        <dbReference type="EMBL" id="KAF7290229.1"/>
    </source>
</evidence>
<feature type="transmembrane region" description="Helical" evidence="2">
    <location>
        <begin position="98"/>
        <end position="119"/>
    </location>
</feature>
<feature type="compositionally biased region" description="Pro residues" evidence="1">
    <location>
        <begin position="15"/>
        <end position="24"/>
    </location>
</feature>
<feature type="transmembrane region" description="Helical" evidence="2">
    <location>
        <begin position="150"/>
        <end position="171"/>
    </location>
</feature>
<keyword evidence="2" id="KW-0812">Transmembrane</keyword>
<dbReference type="AlphaFoldDB" id="A0A8H6VVY4"/>
<dbReference type="RefSeq" id="XP_037213807.1">
    <property type="nucleotide sequence ID" value="XM_037369811.1"/>
</dbReference>
<dbReference type="GeneID" id="59352327"/>
<dbReference type="Proteomes" id="UP000636479">
    <property type="component" value="Unassembled WGS sequence"/>
</dbReference>
<name>A0A8H6VVY4_9AGAR</name>
<dbReference type="EMBL" id="JACAZF010000015">
    <property type="protein sequence ID" value="KAF7290229.1"/>
    <property type="molecule type" value="Genomic_DNA"/>
</dbReference>
<feature type="region of interest" description="Disordered" evidence="1">
    <location>
        <begin position="1"/>
        <end position="38"/>
    </location>
</feature>
<feature type="transmembrane region" description="Helical" evidence="2">
    <location>
        <begin position="47"/>
        <end position="70"/>
    </location>
</feature>
<organism evidence="3 4">
    <name type="scientific">Mycena indigotica</name>
    <dbReference type="NCBI Taxonomy" id="2126181"/>
    <lineage>
        <taxon>Eukaryota</taxon>
        <taxon>Fungi</taxon>
        <taxon>Dikarya</taxon>
        <taxon>Basidiomycota</taxon>
        <taxon>Agaricomycotina</taxon>
        <taxon>Agaricomycetes</taxon>
        <taxon>Agaricomycetidae</taxon>
        <taxon>Agaricales</taxon>
        <taxon>Marasmiineae</taxon>
        <taxon>Mycenaceae</taxon>
        <taxon>Mycena</taxon>
    </lineage>
</organism>